<keyword evidence="2" id="KW-1185">Reference proteome</keyword>
<sequence length="130" mass="14465">MPRRIGLDGVIFGCLDPLFILGVIGGDQSLFYVPADRGIRKEVHRTRVEFSKILGVTTSALLTPTRRLVTSGIEPVAQTCYSLQYQTTYASIVFAKHCRLPVIHLNSWLRKSLSPSMNAWMSNSNLEAPT</sequence>
<gene>
    <name evidence="1" type="ORF">BDV29DRAFT_181604</name>
</gene>
<organism evidence="1 2">
    <name type="scientific">Aspergillus leporis</name>
    <dbReference type="NCBI Taxonomy" id="41062"/>
    <lineage>
        <taxon>Eukaryota</taxon>
        <taxon>Fungi</taxon>
        <taxon>Dikarya</taxon>
        <taxon>Ascomycota</taxon>
        <taxon>Pezizomycotina</taxon>
        <taxon>Eurotiomycetes</taxon>
        <taxon>Eurotiomycetidae</taxon>
        <taxon>Eurotiales</taxon>
        <taxon>Aspergillaceae</taxon>
        <taxon>Aspergillus</taxon>
        <taxon>Aspergillus subgen. Circumdati</taxon>
    </lineage>
</organism>
<dbReference type="AlphaFoldDB" id="A0A5N5WNC4"/>
<accession>A0A5N5WNC4</accession>
<dbReference type="OrthoDB" id="5600252at2759"/>
<dbReference type="Proteomes" id="UP000326565">
    <property type="component" value="Unassembled WGS sequence"/>
</dbReference>
<name>A0A5N5WNC4_9EURO</name>
<proteinExistence type="predicted"/>
<evidence type="ECO:0000313" key="2">
    <source>
        <dbReference type="Proteomes" id="UP000326565"/>
    </source>
</evidence>
<evidence type="ECO:0000313" key="1">
    <source>
        <dbReference type="EMBL" id="KAB8070048.1"/>
    </source>
</evidence>
<dbReference type="EMBL" id="ML732316">
    <property type="protein sequence ID" value="KAB8070048.1"/>
    <property type="molecule type" value="Genomic_DNA"/>
</dbReference>
<protein>
    <submittedName>
        <fullName evidence="1">Uncharacterized protein</fullName>
    </submittedName>
</protein>
<reference evidence="1 2" key="1">
    <citation type="submission" date="2019-04" db="EMBL/GenBank/DDBJ databases">
        <title>Friends and foes A comparative genomics study of 23 Aspergillus species from section Flavi.</title>
        <authorList>
            <consortium name="DOE Joint Genome Institute"/>
            <person name="Kjaerbolling I."/>
            <person name="Vesth T."/>
            <person name="Frisvad J.C."/>
            <person name="Nybo J.L."/>
            <person name="Theobald S."/>
            <person name="Kildgaard S."/>
            <person name="Isbrandt T."/>
            <person name="Kuo A."/>
            <person name="Sato A."/>
            <person name="Lyhne E.K."/>
            <person name="Kogle M.E."/>
            <person name="Wiebenga A."/>
            <person name="Kun R.S."/>
            <person name="Lubbers R.J."/>
            <person name="Makela M.R."/>
            <person name="Barry K."/>
            <person name="Chovatia M."/>
            <person name="Clum A."/>
            <person name="Daum C."/>
            <person name="Haridas S."/>
            <person name="He G."/>
            <person name="LaButti K."/>
            <person name="Lipzen A."/>
            <person name="Mondo S."/>
            <person name="Riley R."/>
            <person name="Salamov A."/>
            <person name="Simmons B.A."/>
            <person name="Magnuson J.K."/>
            <person name="Henrissat B."/>
            <person name="Mortensen U.H."/>
            <person name="Larsen T.O."/>
            <person name="Devries R.P."/>
            <person name="Grigoriev I.V."/>
            <person name="Machida M."/>
            <person name="Baker S.E."/>
            <person name="Andersen M.R."/>
        </authorList>
    </citation>
    <scope>NUCLEOTIDE SEQUENCE [LARGE SCALE GENOMIC DNA]</scope>
    <source>
        <strain evidence="1 2">CBS 151.66</strain>
    </source>
</reference>